<keyword evidence="2" id="KW-1185">Reference proteome</keyword>
<dbReference type="InterPro" id="IPR036388">
    <property type="entry name" value="WH-like_DNA-bd_sf"/>
</dbReference>
<dbReference type="InterPro" id="IPR025374">
    <property type="entry name" value="DUF4364"/>
</dbReference>
<dbReference type="OrthoDB" id="9783597at2"/>
<dbReference type="AlphaFoldDB" id="A0A4V2T471"/>
<comment type="caution">
    <text evidence="1">The sequence shown here is derived from an EMBL/GenBank/DDBJ whole genome shotgun (WGS) entry which is preliminary data.</text>
</comment>
<reference evidence="1 2" key="1">
    <citation type="submission" date="2019-03" db="EMBL/GenBank/DDBJ databases">
        <title>Genomic Encyclopedia of Type Strains, Phase IV (KMG-IV): sequencing the most valuable type-strain genomes for metagenomic binning, comparative biology and taxonomic classification.</title>
        <authorList>
            <person name="Goeker M."/>
        </authorList>
    </citation>
    <scope>NUCLEOTIDE SEQUENCE [LARGE SCALE GENOMIC DNA]</scope>
    <source>
        <strain evidence="1 2">DSM 100013</strain>
    </source>
</reference>
<protein>
    <submittedName>
        <fullName evidence="1">Uncharacterized protein DUF4364</fullName>
    </submittedName>
</protein>
<sequence length="180" mass="20890">MFAHTSEQLAENKLSLLYILHKINLPLTNSQITELILGNDLMNFFMLQQYISELKEVEFIKEIDKDNQELFVITDKGKSTLEFFINRIPKETKERIDNLIKEKKNDIIKSTQVKAYYTKNAENDFIVNLSVVEKETQIIGLYINVANANQAKEICNNWNNHSENIYGSIIKLLTNKNSDS</sequence>
<gene>
    <name evidence="1" type="ORF">EDD79_100712</name>
</gene>
<accession>A0A4V2T471</accession>
<dbReference type="Gene3D" id="1.10.10.10">
    <property type="entry name" value="Winged helix-like DNA-binding domain superfamily/Winged helix DNA-binding domain"/>
    <property type="match status" value="1"/>
</dbReference>
<proteinExistence type="predicted"/>
<name>A0A4V2T471_9FIRM</name>
<organism evidence="1 2">
    <name type="scientific">Serpentinicella alkaliphila</name>
    <dbReference type="NCBI Taxonomy" id="1734049"/>
    <lineage>
        <taxon>Bacteria</taxon>
        <taxon>Bacillati</taxon>
        <taxon>Bacillota</taxon>
        <taxon>Clostridia</taxon>
        <taxon>Peptostreptococcales</taxon>
        <taxon>Natronincolaceae</taxon>
        <taxon>Serpentinicella</taxon>
    </lineage>
</organism>
<dbReference type="Proteomes" id="UP000295504">
    <property type="component" value="Unassembled WGS sequence"/>
</dbReference>
<dbReference type="Pfam" id="PF14277">
    <property type="entry name" value="DUF4364"/>
    <property type="match status" value="1"/>
</dbReference>
<dbReference type="RefSeq" id="WP_132847830.1">
    <property type="nucleotide sequence ID" value="NZ_CP058648.1"/>
</dbReference>
<evidence type="ECO:0000313" key="1">
    <source>
        <dbReference type="EMBL" id="TCQ04134.1"/>
    </source>
</evidence>
<dbReference type="EMBL" id="SLYC01000007">
    <property type="protein sequence ID" value="TCQ04134.1"/>
    <property type="molecule type" value="Genomic_DNA"/>
</dbReference>
<evidence type="ECO:0000313" key="2">
    <source>
        <dbReference type="Proteomes" id="UP000295504"/>
    </source>
</evidence>